<dbReference type="Pfam" id="PF01899">
    <property type="entry name" value="MNHE"/>
    <property type="match status" value="1"/>
</dbReference>
<organism evidence="7 8">
    <name type="scientific">Thermococcus nautili</name>
    <dbReference type="NCBI Taxonomy" id="195522"/>
    <lineage>
        <taxon>Archaea</taxon>
        <taxon>Methanobacteriati</taxon>
        <taxon>Methanobacteriota</taxon>
        <taxon>Thermococci</taxon>
        <taxon>Thermococcales</taxon>
        <taxon>Thermococcaceae</taxon>
        <taxon>Thermococcus</taxon>
    </lineage>
</organism>
<feature type="transmembrane region" description="Helical" evidence="6">
    <location>
        <begin position="45"/>
        <end position="63"/>
    </location>
</feature>
<dbReference type="AlphaFoldDB" id="W8P6Z3"/>
<dbReference type="GO" id="GO:0005886">
    <property type="term" value="C:plasma membrane"/>
    <property type="evidence" value="ECO:0007669"/>
    <property type="project" value="UniProtKB-SubCell"/>
</dbReference>
<keyword evidence="8" id="KW-1185">Reference proteome</keyword>
<proteinExistence type="predicted"/>
<keyword evidence="4 6" id="KW-1133">Transmembrane helix</keyword>
<accession>W8P6Z3</accession>
<name>W8P6Z3_9EURY</name>
<dbReference type="HOGENOM" id="CLU_086615_2_2_2"/>
<dbReference type="KEGG" id="tnu:BD01_1687"/>
<evidence type="ECO:0000256" key="4">
    <source>
        <dbReference type="ARBA" id="ARBA00022989"/>
    </source>
</evidence>
<keyword evidence="2" id="KW-1003">Cell membrane</keyword>
<evidence type="ECO:0000256" key="6">
    <source>
        <dbReference type="SAM" id="Phobius"/>
    </source>
</evidence>
<dbReference type="STRING" id="195522.BD01_1687"/>
<dbReference type="NCBIfam" id="NF006244">
    <property type="entry name" value="PRK08382.1"/>
    <property type="match status" value="1"/>
</dbReference>
<dbReference type="GO" id="GO:0008324">
    <property type="term" value="F:monoatomic cation transmembrane transporter activity"/>
    <property type="evidence" value="ECO:0007669"/>
    <property type="project" value="InterPro"/>
</dbReference>
<evidence type="ECO:0000256" key="5">
    <source>
        <dbReference type="ARBA" id="ARBA00023136"/>
    </source>
</evidence>
<feature type="transmembrane region" description="Helical" evidence="6">
    <location>
        <begin position="105"/>
        <end position="124"/>
    </location>
</feature>
<feature type="transmembrane region" description="Helical" evidence="6">
    <location>
        <begin position="69"/>
        <end position="85"/>
    </location>
</feature>
<protein>
    <submittedName>
        <fullName evidence="7">Multisubunit Na+/H+ antiporter, MnhE subunit</fullName>
    </submittedName>
</protein>
<evidence type="ECO:0000256" key="3">
    <source>
        <dbReference type="ARBA" id="ARBA00022692"/>
    </source>
</evidence>
<reference evidence="7 8" key="1">
    <citation type="submission" date="2014-02" db="EMBL/GenBank/DDBJ databases">
        <title>Genome Sequence of an Hyperthermophilic Archaeon, Thermococcus nautili 30-1, producing viral vesicles.</title>
        <authorList>
            <person name="Oberto J."/>
            <person name="Gaudin M."/>
            <person name="Cossu M."/>
            <person name="Gorlas A."/>
            <person name="Slesarev A."/>
            <person name="Marguet E."/>
            <person name="Forterre P."/>
        </authorList>
    </citation>
    <scope>NUCLEOTIDE SEQUENCE [LARGE SCALE GENOMIC DNA]</scope>
    <source>
        <strain evidence="7 8">30-1</strain>
    </source>
</reference>
<gene>
    <name evidence="7" type="ORF">BD01_1687</name>
</gene>
<dbReference type="Proteomes" id="UP000019434">
    <property type="component" value="Chromosome"/>
</dbReference>
<dbReference type="PANTHER" id="PTHR34584:SF1">
    <property type="entry name" value="NA(+)_H(+) ANTIPORTER SUBUNIT E1"/>
    <property type="match status" value="1"/>
</dbReference>
<keyword evidence="5 6" id="KW-0472">Membrane</keyword>
<dbReference type="EMBL" id="CP007264">
    <property type="protein sequence ID" value="AHL23290.1"/>
    <property type="molecule type" value="Genomic_DNA"/>
</dbReference>
<dbReference type="InterPro" id="IPR002758">
    <property type="entry name" value="Cation_antiport_E"/>
</dbReference>
<keyword evidence="3 6" id="KW-0812">Transmembrane</keyword>
<evidence type="ECO:0000313" key="8">
    <source>
        <dbReference type="Proteomes" id="UP000019434"/>
    </source>
</evidence>
<evidence type="ECO:0000256" key="2">
    <source>
        <dbReference type="ARBA" id="ARBA00022475"/>
    </source>
</evidence>
<comment type="subcellular location">
    <subcellularLocation>
        <location evidence="1">Cell membrane</location>
        <topology evidence="1">Multi-pass membrane protein</topology>
    </subcellularLocation>
</comment>
<dbReference type="PANTHER" id="PTHR34584">
    <property type="entry name" value="NA(+)/H(+) ANTIPORTER SUBUNIT E1"/>
    <property type="match status" value="1"/>
</dbReference>
<evidence type="ECO:0000313" key="7">
    <source>
        <dbReference type="EMBL" id="AHL23290.1"/>
    </source>
</evidence>
<sequence>MSKTIINFDVQTYRMSRVPFYLKERLEAMNERVLRSRFEASKLPPWERVVLTWLLLLAFWAVITANTEPSNLVLGSVVTLVIALFMRDLITEDIRRSGNIVEKILYFTLIYLPQYLVIMAFRLLESNVKVAKNVILMDIRPGIVKIKTDLNSDTGVTILANSITLTPGTLTLDVKKKLGETYLYVHWIDVETLDREKAGEKIKGDIEEWLKKVFW</sequence>
<dbReference type="eggNOG" id="arCOG03099">
    <property type="taxonomic scope" value="Archaea"/>
</dbReference>
<evidence type="ECO:0000256" key="1">
    <source>
        <dbReference type="ARBA" id="ARBA00004651"/>
    </source>
</evidence>